<keyword evidence="3" id="KW-1185">Reference proteome</keyword>
<dbReference type="STRING" id="914237.A0A1E1KNV2"/>
<evidence type="ECO:0000313" key="3">
    <source>
        <dbReference type="Proteomes" id="UP000178129"/>
    </source>
</evidence>
<organism evidence="2 3">
    <name type="scientific">Rhynchosporium graminicola</name>
    <dbReference type="NCBI Taxonomy" id="2792576"/>
    <lineage>
        <taxon>Eukaryota</taxon>
        <taxon>Fungi</taxon>
        <taxon>Dikarya</taxon>
        <taxon>Ascomycota</taxon>
        <taxon>Pezizomycotina</taxon>
        <taxon>Leotiomycetes</taxon>
        <taxon>Helotiales</taxon>
        <taxon>Ploettnerulaceae</taxon>
        <taxon>Rhynchosporium</taxon>
    </lineage>
</organism>
<dbReference type="Pfam" id="PF13826">
    <property type="entry name" value="Monooxy_af470-like"/>
    <property type="match status" value="1"/>
</dbReference>
<protein>
    <submittedName>
        <fullName evidence="2">Uncharacterized protein</fullName>
    </submittedName>
</protein>
<accession>A0A1E1KNV2</accession>
<name>A0A1E1KNV2_9HELO</name>
<proteinExistence type="predicted"/>
<keyword evidence="1" id="KW-0472">Membrane</keyword>
<gene>
    <name evidence="2" type="ORF">RCO7_07972</name>
</gene>
<keyword evidence="1" id="KW-1133">Transmembrane helix</keyword>
<comment type="caution">
    <text evidence="2">The sequence shown here is derived from an EMBL/GenBank/DDBJ whole genome shotgun (WGS) entry which is preliminary data.</text>
</comment>
<reference evidence="3" key="1">
    <citation type="submission" date="2016-03" db="EMBL/GenBank/DDBJ databases">
        <authorList>
            <person name="Ploux O."/>
        </authorList>
    </citation>
    <scope>NUCLEOTIDE SEQUENCE [LARGE SCALE GENOMIC DNA]</scope>
    <source>
        <strain evidence="3">UK7</strain>
    </source>
</reference>
<feature type="transmembrane region" description="Helical" evidence="1">
    <location>
        <begin position="57"/>
        <end position="79"/>
    </location>
</feature>
<dbReference type="InParanoid" id="A0A1E1KNV2"/>
<sequence length="317" mass="35602">MEFTPLHQPTTSRPLADSTLGWMHPWHPLMGTQGRVRIRAHFTISDWLLMGGLLQSIIILLLPVRPLYSLLPTFGLAIYKVTRLFMKLGGVIENPLMDGVKIGRSSAVFPPSLVGEKGMIRPVGESVGGDGMCILLLSNRCNHPLGLFYSKFREMGQYAREMYAELEKNPLESGFLGYSDYSSNNTNTQPYAMSIMYFKSIEHVHNWAHNSPAHRAAWEWWDVEQKAGRVDHLTIAHEIYGVEKGKWENIYLNAKPYDFASTSHAIEDAGGKKLWICPAMDASKSLRTSGQRLGDVRGYLKNDCLGNAWETNIEAAS</sequence>
<keyword evidence="1" id="KW-0812">Transmembrane</keyword>
<dbReference type="EMBL" id="FJUW01000017">
    <property type="protein sequence ID" value="CZS99706.1"/>
    <property type="molecule type" value="Genomic_DNA"/>
</dbReference>
<dbReference type="InterPro" id="IPR025444">
    <property type="entry name" value="Monooxy_af470"/>
</dbReference>
<dbReference type="AlphaFoldDB" id="A0A1E1KNV2"/>
<dbReference type="Proteomes" id="UP000178129">
    <property type="component" value="Unassembled WGS sequence"/>
</dbReference>
<evidence type="ECO:0000256" key="1">
    <source>
        <dbReference type="SAM" id="Phobius"/>
    </source>
</evidence>
<evidence type="ECO:0000313" key="2">
    <source>
        <dbReference type="EMBL" id="CZS99706.1"/>
    </source>
</evidence>